<feature type="compositionally biased region" description="Basic residues" evidence="1">
    <location>
        <begin position="210"/>
        <end position="219"/>
    </location>
</feature>
<feature type="compositionally biased region" description="Polar residues" evidence="1">
    <location>
        <begin position="192"/>
        <end position="209"/>
    </location>
</feature>
<dbReference type="Proteomes" id="UP000268696">
    <property type="component" value="Chromosome"/>
</dbReference>
<evidence type="ECO:0000313" key="3">
    <source>
        <dbReference type="Proteomes" id="UP000268696"/>
    </source>
</evidence>
<dbReference type="AlphaFoldDB" id="A0A3G7UA90"/>
<dbReference type="RefSeq" id="WP_346773768.1">
    <property type="nucleotide sequence ID" value="NZ_CP027754.1"/>
</dbReference>
<proteinExistence type="predicted"/>
<name>A0A3G7UA90_9PSED</name>
<feature type="region of interest" description="Disordered" evidence="1">
    <location>
        <begin position="192"/>
        <end position="224"/>
    </location>
</feature>
<organism evidence="2 3">
    <name type="scientific">Pseudomonas synxantha</name>
    <dbReference type="NCBI Taxonomy" id="47883"/>
    <lineage>
        <taxon>Bacteria</taxon>
        <taxon>Pseudomonadati</taxon>
        <taxon>Pseudomonadota</taxon>
        <taxon>Gammaproteobacteria</taxon>
        <taxon>Pseudomonadales</taxon>
        <taxon>Pseudomonadaceae</taxon>
        <taxon>Pseudomonas</taxon>
    </lineage>
</organism>
<accession>A0A3G7UA90</accession>
<protein>
    <submittedName>
        <fullName evidence="2">Uncharacterized protein</fullName>
    </submittedName>
</protein>
<gene>
    <name evidence="2" type="ORF">C4K03_3409</name>
</gene>
<evidence type="ECO:0000313" key="2">
    <source>
        <dbReference type="EMBL" id="AZE55562.1"/>
    </source>
</evidence>
<sequence length="244" mass="26859">MGILDRLFGGRFTMPPPEETNLSASAIMKELRSERSDSGQKKALEAFARALVAFIPEKEGARLVRRVMRRYAMGDDAPSALTEGFLNDPRGQKLEHLVLLSLDWRGYDVFEYQAPYLVSASGVKEPYACAREGASSMPEVLHNFDQWLARFGKRYLHLDTGGENYDGVIVDADQLGAILSWLDELESTSVLRASSERTPSSDDGSVRTGSRTHHKKAHRNSALSTVASLGVRHPKIQTGLAAPA</sequence>
<reference evidence="2 3" key="1">
    <citation type="submission" date="2018-03" db="EMBL/GenBank/DDBJ databases">
        <title>Diversity of phytobeneficial traits revealed by whole-genome analysis of worldwide-isolated phenazine-producing Pseudomonas spp.</title>
        <authorList>
            <person name="Biessy A."/>
            <person name="Novinscak A."/>
            <person name="Blom J."/>
            <person name="Leger G."/>
            <person name="Thomashow L.S."/>
            <person name="Cazorla F.M."/>
            <person name="Josic D."/>
            <person name="Filion M."/>
        </authorList>
    </citation>
    <scope>NUCLEOTIDE SEQUENCE [LARGE SCALE GENOMIC DNA]</scope>
    <source>
        <strain evidence="2 3">30B</strain>
    </source>
</reference>
<evidence type="ECO:0000256" key="1">
    <source>
        <dbReference type="SAM" id="MobiDB-lite"/>
    </source>
</evidence>
<dbReference type="EMBL" id="CP027754">
    <property type="protein sequence ID" value="AZE55562.1"/>
    <property type="molecule type" value="Genomic_DNA"/>
</dbReference>